<dbReference type="EMBL" id="JAMZMK010001352">
    <property type="protein sequence ID" value="KAI7755255.1"/>
    <property type="molecule type" value="Genomic_DNA"/>
</dbReference>
<sequence length="93" mass="10759">DIMLNRSIKDALVAEEKFFRSRPVYNDLVDRCGVPQLVKKLNQPITSIESYTIEIQMGRNMNVNQYDQMDTVVCSGQSTLDTRSQQHPRIKEI</sequence>
<reference evidence="2" key="1">
    <citation type="submission" date="2022-06" db="EMBL/GenBank/DDBJ databases">
        <title>Uncovering the hologenomic basis of an extraordinary plant invasion.</title>
        <authorList>
            <person name="Bieker V.C."/>
            <person name="Martin M.D."/>
            <person name="Gilbert T."/>
            <person name="Hodgins K."/>
            <person name="Battlay P."/>
            <person name="Petersen B."/>
            <person name="Wilson J."/>
        </authorList>
    </citation>
    <scope>NUCLEOTIDE SEQUENCE</scope>
    <source>
        <strain evidence="2">AA19_3_7</strain>
        <tissue evidence="2">Leaf</tissue>
    </source>
</reference>
<feature type="domain" description="Dynamin stalk" evidence="1">
    <location>
        <begin position="1"/>
        <end position="46"/>
    </location>
</feature>
<keyword evidence="3" id="KW-1185">Reference proteome</keyword>
<comment type="caution">
    <text evidence="2">The sequence shown here is derived from an EMBL/GenBank/DDBJ whole genome shotgun (WGS) entry which is preliminary data.</text>
</comment>
<evidence type="ECO:0000259" key="1">
    <source>
        <dbReference type="Pfam" id="PF01031"/>
    </source>
</evidence>
<dbReference type="Proteomes" id="UP001206925">
    <property type="component" value="Unassembled WGS sequence"/>
</dbReference>
<accession>A0AAD5DC50</accession>
<evidence type="ECO:0000313" key="2">
    <source>
        <dbReference type="EMBL" id="KAI7755255.1"/>
    </source>
</evidence>
<dbReference type="Gene3D" id="3.40.50.300">
    <property type="entry name" value="P-loop containing nucleotide triphosphate hydrolases"/>
    <property type="match status" value="1"/>
</dbReference>
<dbReference type="Pfam" id="PF01031">
    <property type="entry name" value="Dynamin_M"/>
    <property type="match status" value="1"/>
</dbReference>
<dbReference type="InterPro" id="IPR027417">
    <property type="entry name" value="P-loop_NTPase"/>
</dbReference>
<dbReference type="InterPro" id="IPR000375">
    <property type="entry name" value="Dynamin_stalk"/>
</dbReference>
<proteinExistence type="predicted"/>
<dbReference type="AlphaFoldDB" id="A0AAD5DC50"/>
<protein>
    <recommendedName>
        <fullName evidence="1">Dynamin stalk domain-containing protein</fullName>
    </recommendedName>
</protein>
<name>A0AAD5DC50_AMBAR</name>
<feature type="non-terminal residue" evidence="2">
    <location>
        <position position="93"/>
    </location>
</feature>
<gene>
    <name evidence="2" type="ORF">M8C21_031325</name>
</gene>
<organism evidence="2 3">
    <name type="scientific">Ambrosia artemisiifolia</name>
    <name type="common">Common ragweed</name>
    <dbReference type="NCBI Taxonomy" id="4212"/>
    <lineage>
        <taxon>Eukaryota</taxon>
        <taxon>Viridiplantae</taxon>
        <taxon>Streptophyta</taxon>
        <taxon>Embryophyta</taxon>
        <taxon>Tracheophyta</taxon>
        <taxon>Spermatophyta</taxon>
        <taxon>Magnoliopsida</taxon>
        <taxon>eudicotyledons</taxon>
        <taxon>Gunneridae</taxon>
        <taxon>Pentapetalae</taxon>
        <taxon>asterids</taxon>
        <taxon>campanulids</taxon>
        <taxon>Asterales</taxon>
        <taxon>Asteraceae</taxon>
        <taxon>Asteroideae</taxon>
        <taxon>Heliantheae alliance</taxon>
        <taxon>Heliantheae</taxon>
        <taxon>Ambrosia</taxon>
    </lineage>
</organism>
<evidence type="ECO:0000313" key="3">
    <source>
        <dbReference type="Proteomes" id="UP001206925"/>
    </source>
</evidence>